<feature type="transmembrane region" description="Helical" evidence="1">
    <location>
        <begin position="82"/>
        <end position="102"/>
    </location>
</feature>
<reference evidence="2" key="1">
    <citation type="journal article" date="2021" name="Proc. Natl. Acad. Sci. U.S.A.">
        <title>A Catalog of Tens of Thousands of Viruses from Human Metagenomes Reveals Hidden Associations with Chronic Diseases.</title>
        <authorList>
            <person name="Tisza M.J."/>
            <person name="Buck C.B."/>
        </authorList>
    </citation>
    <scope>NUCLEOTIDE SEQUENCE</scope>
    <source>
        <strain evidence="2">CtwQT14</strain>
    </source>
</reference>
<sequence length="291" mass="34251">MLKLKNLLKNEKVQSVIILIGLFYIISSFLLIVLFWDASVLKEIVPYWIILAPLAFLVFTPTIAVLYCLLYRKKSNSNIAKFIKLAITAFSIPFTNLFYMYIEHFMTCDRPFDTMLLGAVWLFLILPTILIVSIVIPKRFCKLKKEFIILAILMEVFGWGLIATIPLTNEIVWKIIPQNQTSFWNPILLHQLNKFEPAIKHIYDYKEKHGKYPNDILNIKINSDEFPRYSYIVYNNNQDFVLNVAKYEFSDIPAYRYCSSEKLEHCKAIGRDGYVVQYKIGNWIYYNYDID</sequence>
<feature type="transmembrane region" description="Helical" evidence="1">
    <location>
        <begin position="147"/>
        <end position="167"/>
    </location>
</feature>
<keyword evidence="1" id="KW-0812">Transmembrane</keyword>
<accession>A0A8S5TK67</accession>
<feature type="transmembrane region" description="Helical" evidence="1">
    <location>
        <begin position="114"/>
        <end position="135"/>
    </location>
</feature>
<dbReference type="EMBL" id="BK032842">
    <property type="protein sequence ID" value="DAF63569.1"/>
    <property type="molecule type" value="Genomic_DNA"/>
</dbReference>
<evidence type="ECO:0000313" key="2">
    <source>
        <dbReference type="EMBL" id="DAF63569.1"/>
    </source>
</evidence>
<organism evidence="2">
    <name type="scientific">Siphoviridae sp. ctwQT14</name>
    <dbReference type="NCBI Taxonomy" id="2827971"/>
    <lineage>
        <taxon>Viruses</taxon>
        <taxon>Duplodnaviria</taxon>
        <taxon>Heunggongvirae</taxon>
        <taxon>Uroviricota</taxon>
        <taxon>Caudoviricetes</taxon>
    </lineage>
</organism>
<proteinExistence type="predicted"/>
<name>A0A8S5TK67_9CAUD</name>
<protein>
    <submittedName>
        <fullName evidence="2">Uncharacterized protein</fullName>
    </submittedName>
</protein>
<keyword evidence="1" id="KW-0472">Membrane</keyword>
<keyword evidence="1" id="KW-1133">Transmembrane helix</keyword>
<feature type="transmembrane region" description="Helical" evidence="1">
    <location>
        <begin position="48"/>
        <end position="70"/>
    </location>
</feature>
<feature type="transmembrane region" description="Helical" evidence="1">
    <location>
        <begin position="16"/>
        <end position="36"/>
    </location>
</feature>
<evidence type="ECO:0000256" key="1">
    <source>
        <dbReference type="SAM" id="Phobius"/>
    </source>
</evidence>